<organism evidence="1 2">
    <name type="scientific">Marilutibacter spongiae</name>
    <dbReference type="NCBI Taxonomy" id="2025720"/>
    <lineage>
        <taxon>Bacteria</taxon>
        <taxon>Pseudomonadati</taxon>
        <taxon>Pseudomonadota</taxon>
        <taxon>Gammaproteobacteria</taxon>
        <taxon>Lysobacterales</taxon>
        <taxon>Lysobacteraceae</taxon>
        <taxon>Marilutibacter</taxon>
    </lineage>
</organism>
<dbReference type="Proteomes" id="UP000523196">
    <property type="component" value="Unassembled WGS sequence"/>
</dbReference>
<evidence type="ECO:0000313" key="2">
    <source>
        <dbReference type="Proteomes" id="UP000523196"/>
    </source>
</evidence>
<proteinExistence type="predicted"/>
<dbReference type="AlphaFoldDB" id="A0A7W3TK19"/>
<dbReference type="Gene3D" id="3.30.1150.10">
    <property type="match status" value="1"/>
</dbReference>
<evidence type="ECO:0000313" key="1">
    <source>
        <dbReference type="EMBL" id="MBB1059793.1"/>
    </source>
</evidence>
<evidence type="ECO:0008006" key="3">
    <source>
        <dbReference type="Google" id="ProtNLM"/>
    </source>
</evidence>
<dbReference type="EMBL" id="JACHTF010000003">
    <property type="protein sequence ID" value="MBB1059793.1"/>
    <property type="molecule type" value="Genomic_DNA"/>
</dbReference>
<protein>
    <recommendedName>
        <fullName evidence="3">TonB C-terminal domain-containing protein</fullName>
    </recommendedName>
</protein>
<keyword evidence="2" id="KW-1185">Reference proteome</keyword>
<name>A0A7W3TK19_9GAMM</name>
<accession>A0A7W3TK19</accession>
<dbReference type="RefSeq" id="WP_182685398.1">
    <property type="nucleotide sequence ID" value="NZ_JACHTF010000003.1"/>
</dbReference>
<gene>
    <name evidence="1" type="ORF">H4F98_04325</name>
</gene>
<reference evidence="1 2" key="1">
    <citation type="submission" date="2020-08" db="EMBL/GenBank/DDBJ databases">
        <authorList>
            <person name="Xu S."/>
            <person name="Li A."/>
        </authorList>
    </citation>
    <scope>NUCLEOTIDE SEQUENCE [LARGE SCALE GENOMIC DNA]</scope>
    <source>
        <strain evidence="1 2">119BY6-57</strain>
    </source>
</reference>
<comment type="caution">
    <text evidence="1">The sequence shown here is derived from an EMBL/GenBank/DDBJ whole genome shotgun (WGS) entry which is preliminary data.</text>
</comment>
<sequence length="191" mass="19731">MAGIATLSGGTRLGGGLALALALAACRSAPAPREADTLDGRVGMQDITRAMPAGAWQLADNETLLMPLEESGNRAPDYPQALLSDRLPPVQVCLRLSIGTDGRVAQADPIAPGEDCQAADAIAPGFLQAARDAVAGWRFDPAFRCVYASAADKAAAGDGCEGGEVVPEAISLAYRFVFEQHEGRGTVRIGP</sequence>